<keyword evidence="5" id="KW-0804">Transcription</keyword>
<evidence type="ECO:0000259" key="9">
    <source>
        <dbReference type="PROSITE" id="PS51755"/>
    </source>
</evidence>
<organism evidence="10 11">
    <name type="scientific">Antiquaquibacter soli</name>
    <dbReference type="NCBI Taxonomy" id="3064523"/>
    <lineage>
        <taxon>Bacteria</taxon>
        <taxon>Bacillati</taxon>
        <taxon>Actinomycetota</taxon>
        <taxon>Actinomycetes</taxon>
        <taxon>Micrococcales</taxon>
        <taxon>Microbacteriaceae</taxon>
        <taxon>Antiquaquibacter</taxon>
    </lineage>
</organism>
<dbReference type="EMBL" id="JAUQUB010000009">
    <property type="protein sequence ID" value="MDO7883710.1"/>
    <property type="molecule type" value="Genomic_DNA"/>
</dbReference>
<name>A0ABT9BRS3_9MICO</name>
<dbReference type="Gene3D" id="3.40.50.2300">
    <property type="match status" value="1"/>
</dbReference>
<feature type="domain" description="Response regulatory" evidence="8">
    <location>
        <begin position="1"/>
        <end position="120"/>
    </location>
</feature>
<dbReference type="PROSITE" id="PS50110">
    <property type="entry name" value="RESPONSE_REGULATORY"/>
    <property type="match status" value="1"/>
</dbReference>
<dbReference type="SUPFAM" id="SSF46894">
    <property type="entry name" value="C-terminal effector domain of the bipartite response regulators"/>
    <property type="match status" value="1"/>
</dbReference>
<keyword evidence="4 7" id="KW-0238">DNA-binding</keyword>
<accession>A0ABT9BRS3</accession>
<dbReference type="SUPFAM" id="SSF52172">
    <property type="entry name" value="CheY-like"/>
    <property type="match status" value="1"/>
</dbReference>
<protein>
    <submittedName>
        <fullName evidence="10">Response regulator transcription factor</fullName>
    </submittedName>
</protein>
<dbReference type="PROSITE" id="PS51755">
    <property type="entry name" value="OMPR_PHOB"/>
    <property type="match status" value="1"/>
</dbReference>
<dbReference type="Gene3D" id="1.10.10.10">
    <property type="entry name" value="Winged helix-like DNA-binding domain superfamily/Winged helix DNA-binding domain"/>
    <property type="match status" value="1"/>
</dbReference>
<dbReference type="CDD" id="cd00383">
    <property type="entry name" value="trans_reg_C"/>
    <property type="match status" value="1"/>
</dbReference>
<dbReference type="InterPro" id="IPR011006">
    <property type="entry name" value="CheY-like_superfamily"/>
</dbReference>
<gene>
    <name evidence="10" type="ORF">Q5716_15865</name>
</gene>
<keyword evidence="3" id="KW-0805">Transcription regulation</keyword>
<dbReference type="PANTHER" id="PTHR48111:SF1">
    <property type="entry name" value="TWO-COMPONENT RESPONSE REGULATOR ORR33"/>
    <property type="match status" value="1"/>
</dbReference>
<dbReference type="Proteomes" id="UP001241072">
    <property type="component" value="Unassembled WGS sequence"/>
</dbReference>
<dbReference type="Pfam" id="PF00486">
    <property type="entry name" value="Trans_reg_C"/>
    <property type="match status" value="1"/>
</dbReference>
<feature type="domain" description="OmpR/PhoB-type" evidence="9">
    <location>
        <begin position="126"/>
        <end position="224"/>
    </location>
</feature>
<dbReference type="InterPro" id="IPR001867">
    <property type="entry name" value="OmpR/PhoB-type_DNA-bd"/>
</dbReference>
<dbReference type="InterPro" id="IPR001789">
    <property type="entry name" value="Sig_transdc_resp-reg_receiver"/>
</dbReference>
<keyword evidence="2" id="KW-0902">Two-component regulatory system</keyword>
<dbReference type="InterPro" id="IPR039420">
    <property type="entry name" value="WalR-like"/>
</dbReference>
<dbReference type="InterPro" id="IPR016032">
    <property type="entry name" value="Sig_transdc_resp-reg_C-effctor"/>
</dbReference>
<evidence type="ECO:0000313" key="10">
    <source>
        <dbReference type="EMBL" id="MDO7883710.1"/>
    </source>
</evidence>
<feature type="DNA-binding region" description="OmpR/PhoB-type" evidence="7">
    <location>
        <begin position="126"/>
        <end position="224"/>
    </location>
</feature>
<evidence type="ECO:0000259" key="8">
    <source>
        <dbReference type="PROSITE" id="PS50110"/>
    </source>
</evidence>
<evidence type="ECO:0000256" key="5">
    <source>
        <dbReference type="ARBA" id="ARBA00023163"/>
    </source>
</evidence>
<dbReference type="PANTHER" id="PTHR48111">
    <property type="entry name" value="REGULATOR OF RPOS"/>
    <property type="match status" value="1"/>
</dbReference>
<dbReference type="InterPro" id="IPR036388">
    <property type="entry name" value="WH-like_DNA-bd_sf"/>
</dbReference>
<evidence type="ECO:0000256" key="7">
    <source>
        <dbReference type="PROSITE-ProRule" id="PRU01091"/>
    </source>
</evidence>
<evidence type="ECO:0000313" key="11">
    <source>
        <dbReference type="Proteomes" id="UP001241072"/>
    </source>
</evidence>
<evidence type="ECO:0000256" key="2">
    <source>
        <dbReference type="ARBA" id="ARBA00023012"/>
    </source>
</evidence>
<sequence>MRLPLVVATVCSERNRPSAQTIETLAAAEIELVQHDDAATSLLAMGRARPDLVVVPTDVRGVDLIEYVEAVRHADLPVIVGLADASDNAVAVAALDHGARSILALPFGPRELESEARLAVPNPAPRTTLHAGPLTMDLLSHRVSVDGRDVYLSAREFHLLQLLLAADRVVSADELAELASGLPEASVQGIRVMIGRIRRKLEGTGPLATPVLETVRGVGYRITR</sequence>
<comment type="caution">
    <text evidence="10">The sequence shown here is derived from an EMBL/GenBank/DDBJ whole genome shotgun (WGS) entry which is preliminary data.</text>
</comment>
<evidence type="ECO:0000256" key="4">
    <source>
        <dbReference type="ARBA" id="ARBA00023125"/>
    </source>
</evidence>
<evidence type="ECO:0000256" key="3">
    <source>
        <dbReference type="ARBA" id="ARBA00023015"/>
    </source>
</evidence>
<evidence type="ECO:0000256" key="1">
    <source>
        <dbReference type="ARBA" id="ARBA00022553"/>
    </source>
</evidence>
<dbReference type="SMART" id="SM00862">
    <property type="entry name" value="Trans_reg_C"/>
    <property type="match status" value="1"/>
</dbReference>
<dbReference type="RefSeq" id="WP_305004136.1">
    <property type="nucleotide sequence ID" value="NZ_JAUQUB010000009.1"/>
</dbReference>
<keyword evidence="11" id="KW-1185">Reference proteome</keyword>
<proteinExistence type="predicted"/>
<reference evidence="10 11" key="1">
    <citation type="submission" date="2023-07" db="EMBL/GenBank/DDBJ databases">
        <title>Protaetiibacter sp. nov WY-16 isolated from soil.</title>
        <authorList>
            <person name="Liu B."/>
            <person name="Wan Y."/>
        </authorList>
    </citation>
    <scope>NUCLEOTIDE SEQUENCE [LARGE SCALE GENOMIC DNA]</scope>
    <source>
        <strain evidence="10 11">WY-16</strain>
    </source>
</reference>
<comment type="caution">
    <text evidence="6">Lacks conserved residue(s) required for the propagation of feature annotation.</text>
</comment>
<keyword evidence="1" id="KW-0597">Phosphoprotein</keyword>
<evidence type="ECO:0000256" key="6">
    <source>
        <dbReference type="PROSITE-ProRule" id="PRU00169"/>
    </source>
</evidence>